<sequence>MMWVLLLISVLLPAVLFGTMMSLFPGEDEPPRWRTALARVFERWAQALRRPEPLEPPADPFDALWVQDRLTKVADHVRRLELDTRGYARAERIIASQLAYDQLLAKACTLAGVQVEESPLGDPAERFREEVELTSRGWSW</sequence>
<protein>
    <submittedName>
        <fullName evidence="1">Uncharacterized protein</fullName>
    </submittedName>
</protein>
<reference evidence="1 2" key="1">
    <citation type="submission" date="2019-06" db="EMBL/GenBank/DDBJ databases">
        <title>Whole genome shotgun sequence of Cellulomonas uda NBRC 3747.</title>
        <authorList>
            <person name="Hosoyama A."/>
            <person name="Uohara A."/>
            <person name="Ohji S."/>
            <person name="Ichikawa N."/>
        </authorList>
    </citation>
    <scope>NUCLEOTIDE SEQUENCE [LARGE SCALE GENOMIC DNA]</scope>
    <source>
        <strain evidence="1 2">NBRC 3747</strain>
    </source>
</reference>
<dbReference type="Proteomes" id="UP000315842">
    <property type="component" value="Unassembled WGS sequence"/>
</dbReference>
<accession>A0A4Y3KCX2</accession>
<gene>
    <name evidence="1" type="ORF">CUD01_12920</name>
</gene>
<keyword evidence="2" id="KW-1185">Reference proteome</keyword>
<name>A0A4Y3KCX2_CELUD</name>
<proteinExistence type="predicted"/>
<dbReference type="EMBL" id="BJLP01000017">
    <property type="protein sequence ID" value="GEA80848.1"/>
    <property type="molecule type" value="Genomic_DNA"/>
</dbReference>
<evidence type="ECO:0000313" key="1">
    <source>
        <dbReference type="EMBL" id="GEA80848.1"/>
    </source>
</evidence>
<organism evidence="1 2">
    <name type="scientific">Cellulomonas uda</name>
    <dbReference type="NCBI Taxonomy" id="1714"/>
    <lineage>
        <taxon>Bacteria</taxon>
        <taxon>Bacillati</taxon>
        <taxon>Actinomycetota</taxon>
        <taxon>Actinomycetes</taxon>
        <taxon>Micrococcales</taxon>
        <taxon>Cellulomonadaceae</taxon>
        <taxon>Cellulomonas</taxon>
    </lineage>
</organism>
<comment type="caution">
    <text evidence="1">The sequence shown here is derived from an EMBL/GenBank/DDBJ whole genome shotgun (WGS) entry which is preliminary data.</text>
</comment>
<dbReference type="AlphaFoldDB" id="A0A4Y3KCX2"/>
<evidence type="ECO:0000313" key="2">
    <source>
        <dbReference type="Proteomes" id="UP000315842"/>
    </source>
</evidence>
<dbReference type="RefSeq" id="WP_141319674.1">
    <property type="nucleotide sequence ID" value="NZ_BJLP01000017.1"/>
</dbReference>